<dbReference type="AlphaFoldDB" id="K0SN39"/>
<reference evidence="2 3" key="1">
    <citation type="journal article" date="2012" name="Genome Biol.">
        <title>Genome and low-iron response of an oceanic diatom adapted to chronic iron limitation.</title>
        <authorList>
            <person name="Lommer M."/>
            <person name="Specht M."/>
            <person name="Roy A.S."/>
            <person name="Kraemer L."/>
            <person name="Andreson R."/>
            <person name="Gutowska M.A."/>
            <person name="Wolf J."/>
            <person name="Bergner S.V."/>
            <person name="Schilhabel M.B."/>
            <person name="Klostermeier U.C."/>
            <person name="Beiko R.G."/>
            <person name="Rosenstiel P."/>
            <person name="Hippler M."/>
            <person name="Laroche J."/>
        </authorList>
    </citation>
    <scope>NUCLEOTIDE SEQUENCE [LARGE SCALE GENOMIC DNA]</scope>
    <source>
        <strain evidence="2 3">CCMP1005</strain>
    </source>
</reference>
<name>K0SN39_THAOC</name>
<gene>
    <name evidence="2" type="ORF">THAOC_12676</name>
</gene>
<evidence type="ECO:0000256" key="1">
    <source>
        <dbReference type="SAM" id="MobiDB-lite"/>
    </source>
</evidence>
<proteinExistence type="predicted"/>
<feature type="compositionally biased region" description="Basic and acidic residues" evidence="1">
    <location>
        <begin position="71"/>
        <end position="84"/>
    </location>
</feature>
<keyword evidence="3" id="KW-1185">Reference proteome</keyword>
<sequence>MVGMSRVYGVVWRRTWRAGKGEERQRGDALLRQPQGPRQRCMNSSQLPTAVASVGLGGPVLTALNCDAHRDCDNKQESSNHEPSPRSPSRRLPPKRTKNLAGGLWMVLIAITVPARAALVETPKMVVRHPFTSHAEHSLGGFPTVDEVGYITPCSELTWNNEHIAVGKAAAPLSTPPAQLQARFTSPAGDLFGGVPLERTSSPGSQLGDAVDKSHKGQPSFFAARSPSEGPIRIRNRRESSVSVQPPGDQAELFLKGRRRRGRRKEVEVGVPRVARTEEEICEITLHYDSHQ</sequence>
<evidence type="ECO:0000313" key="3">
    <source>
        <dbReference type="Proteomes" id="UP000266841"/>
    </source>
</evidence>
<protein>
    <submittedName>
        <fullName evidence="2">Uncharacterized protein</fullName>
    </submittedName>
</protein>
<organism evidence="2 3">
    <name type="scientific">Thalassiosira oceanica</name>
    <name type="common">Marine diatom</name>
    <dbReference type="NCBI Taxonomy" id="159749"/>
    <lineage>
        <taxon>Eukaryota</taxon>
        <taxon>Sar</taxon>
        <taxon>Stramenopiles</taxon>
        <taxon>Ochrophyta</taxon>
        <taxon>Bacillariophyta</taxon>
        <taxon>Coscinodiscophyceae</taxon>
        <taxon>Thalassiosirophycidae</taxon>
        <taxon>Thalassiosirales</taxon>
        <taxon>Thalassiosiraceae</taxon>
        <taxon>Thalassiosira</taxon>
    </lineage>
</organism>
<feature type="region of interest" description="Disordered" evidence="1">
    <location>
        <begin position="71"/>
        <end position="96"/>
    </location>
</feature>
<comment type="caution">
    <text evidence="2">The sequence shown here is derived from an EMBL/GenBank/DDBJ whole genome shotgun (WGS) entry which is preliminary data.</text>
</comment>
<dbReference type="Proteomes" id="UP000266841">
    <property type="component" value="Unassembled WGS sequence"/>
</dbReference>
<dbReference type="EMBL" id="AGNL01014987">
    <property type="protein sequence ID" value="EJK66409.1"/>
    <property type="molecule type" value="Genomic_DNA"/>
</dbReference>
<evidence type="ECO:0000313" key="2">
    <source>
        <dbReference type="EMBL" id="EJK66409.1"/>
    </source>
</evidence>
<accession>K0SN39</accession>
<feature type="region of interest" description="Disordered" evidence="1">
    <location>
        <begin position="199"/>
        <end position="231"/>
    </location>
</feature>
<feature type="region of interest" description="Disordered" evidence="1">
    <location>
        <begin position="22"/>
        <end position="45"/>
    </location>
</feature>